<dbReference type="InterPro" id="IPR036465">
    <property type="entry name" value="vWFA_dom_sf"/>
</dbReference>
<dbReference type="PANTHER" id="PTHR41248">
    <property type="entry name" value="NORD PROTEIN"/>
    <property type="match status" value="1"/>
</dbReference>
<reference evidence="3 4" key="1">
    <citation type="submission" date="2017-02" db="EMBL/GenBank/DDBJ databases">
        <authorList>
            <person name="Peterson S.W."/>
        </authorList>
    </citation>
    <scope>NUCLEOTIDE SEQUENCE [LARGE SCALE GENOMIC DNA]</scope>
    <source>
        <strain evidence="3 4">DSM 18034</strain>
    </source>
</reference>
<feature type="domain" description="Cobalamin biosynthesis protein CobT VWA" evidence="2">
    <location>
        <begin position="330"/>
        <end position="390"/>
    </location>
</feature>
<dbReference type="OrthoDB" id="5429046at2"/>
<evidence type="ECO:0000313" key="3">
    <source>
        <dbReference type="EMBL" id="SKA69995.1"/>
    </source>
</evidence>
<dbReference type="Proteomes" id="UP000189733">
    <property type="component" value="Unassembled WGS sequence"/>
</dbReference>
<dbReference type="GO" id="GO:0009236">
    <property type="term" value="P:cobalamin biosynthetic process"/>
    <property type="evidence" value="ECO:0007669"/>
    <property type="project" value="InterPro"/>
</dbReference>
<dbReference type="RefSeq" id="WP_078684553.1">
    <property type="nucleotide sequence ID" value="NZ_FUYA01000003.1"/>
</dbReference>
<dbReference type="SUPFAM" id="SSF53300">
    <property type="entry name" value="vWA-like"/>
    <property type="match status" value="1"/>
</dbReference>
<dbReference type="PANTHER" id="PTHR41248:SF1">
    <property type="entry name" value="NORD PROTEIN"/>
    <property type="match status" value="1"/>
</dbReference>
<protein>
    <submittedName>
        <fullName evidence="3">von Willebrand factor type A domain-containing protein</fullName>
    </submittedName>
</protein>
<dbReference type="AlphaFoldDB" id="A0A1T4VYV1"/>
<evidence type="ECO:0000256" key="1">
    <source>
        <dbReference type="SAM" id="MobiDB-lite"/>
    </source>
</evidence>
<organism evidence="3 4">
    <name type="scientific">Desulfobaculum bizertense DSM 18034</name>
    <dbReference type="NCBI Taxonomy" id="1121442"/>
    <lineage>
        <taxon>Bacteria</taxon>
        <taxon>Pseudomonadati</taxon>
        <taxon>Thermodesulfobacteriota</taxon>
        <taxon>Desulfovibrionia</taxon>
        <taxon>Desulfovibrionales</taxon>
        <taxon>Desulfovibrionaceae</taxon>
        <taxon>Desulfobaculum</taxon>
    </lineage>
</organism>
<dbReference type="InterPro" id="IPR006538">
    <property type="entry name" value="CobT"/>
</dbReference>
<gene>
    <name evidence="3" type="ORF">SAMN02745702_01259</name>
</gene>
<proteinExistence type="predicted"/>
<evidence type="ECO:0000313" key="4">
    <source>
        <dbReference type="Proteomes" id="UP000189733"/>
    </source>
</evidence>
<dbReference type="Pfam" id="PF11775">
    <property type="entry name" value="CobT_C"/>
    <property type="match status" value="1"/>
</dbReference>
<feature type="region of interest" description="Disordered" evidence="1">
    <location>
        <begin position="204"/>
        <end position="232"/>
    </location>
</feature>
<dbReference type="InterPro" id="IPR025861">
    <property type="entry name" value="CobT_VWA_dom"/>
</dbReference>
<dbReference type="Pfam" id="PF06213">
    <property type="entry name" value="CobT"/>
    <property type="match status" value="1"/>
</dbReference>
<name>A0A1T4VYV1_9BACT</name>
<accession>A0A1T4VYV1</accession>
<dbReference type="Gene3D" id="3.40.50.410">
    <property type="entry name" value="von Willebrand factor, type A domain"/>
    <property type="match status" value="1"/>
</dbReference>
<dbReference type="STRING" id="1121442.SAMN02745702_01259"/>
<evidence type="ECO:0000259" key="2">
    <source>
        <dbReference type="Pfam" id="PF11775"/>
    </source>
</evidence>
<dbReference type="InterPro" id="IPR051928">
    <property type="entry name" value="NorD/CobT"/>
</dbReference>
<dbReference type="EMBL" id="FUYA01000003">
    <property type="protein sequence ID" value="SKA69995.1"/>
    <property type="molecule type" value="Genomic_DNA"/>
</dbReference>
<keyword evidence="4" id="KW-1185">Reference proteome</keyword>
<sequence length="517" mass="57514">MRNRYLMRALPHVASALSDRYGVQVIVGGEKAFTNGATIHLPALPEKGDADFLCLVRGFLDHEAAHIRYTDFQVLKNVTAQEMPLLNSLEDWRVEKNMAAAFPGCRQNFQRLARIMFGSKDVSSFSARYRMQNWILLKVRSWELSELNVQLETLEQAAPAAWNELRKRVEPVLERFRHDAGSTAKALQYTREILCLLSSQKCVTGSPTGRANSDKKAGKSSTNTGRKGESFGKRVPGASFDEIGEVLSRRIAECDAPELPRFQVATCGSLHCEALPHFLRDEALRCAVPLRARLTGVLQASRLVRNRVGRTGRLAPRLLARSATGSSRLFVREGQRCGLNTAVHILLDCSGSMRNRMHVAGPACYALAKALEQVGVNVGVTAFPARAESEDSECTVFPLVKHGERVHQRFWIKPVGDTPLGETLWWLYPKLQRVKEARKIVLVLTDGRASSEACAKAAIVEGERLGIELMGVSIQSPYLRGIFHERCENIDRLEDLAPALFRMLQGQLLKAQTMSRG</sequence>